<feature type="transmembrane region" description="Helical" evidence="2">
    <location>
        <begin position="77"/>
        <end position="95"/>
    </location>
</feature>
<evidence type="ECO:0000256" key="1">
    <source>
        <dbReference type="SAM" id="MobiDB-lite"/>
    </source>
</evidence>
<reference evidence="5" key="1">
    <citation type="journal article" date="2019" name="Int. J. Syst. Evol. Microbiol.">
        <title>The Global Catalogue of Microorganisms (GCM) 10K type strain sequencing project: providing services to taxonomists for standard genome sequencing and annotation.</title>
        <authorList>
            <consortium name="The Broad Institute Genomics Platform"/>
            <consortium name="The Broad Institute Genome Sequencing Center for Infectious Disease"/>
            <person name="Wu L."/>
            <person name="Ma J."/>
        </authorList>
    </citation>
    <scope>NUCLEOTIDE SEQUENCE [LARGE SCALE GENOMIC DNA]</scope>
    <source>
        <strain evidence="5">JCM 9371</strain>
    </source>
</reference>
<keyword evidence="2" id="KW-0812">Transmembrane</keyword>
<proteinExistence type="predicted"/>
<evidence type="ECO:0000259" key="3">
    <source>
        <dbReference type="Pfam" id="PF00487"/>
    </source>
</evidence>
<feature type="transmembrane region" description="Helical" evidence="2">
    <location>
        <begin position="52"/>
        <end position="71"/>
    </location>
</feature>
<dbReference type="PANTHER" id="PTHR19353">
    <property type="entry name" value="FATTY ACID DESATURASE 2"/>
    <property type="match status" value="1"/>
</dbReference>
<feature type="transmembrane region" description="Helical" evidence="2">
    <location>
        <begin position="237"/>
        <end position="256"/>
    </location>
</feature>
<feature type="region of interest" description="Disordered" evidence="1">
    <location>
        <begin position="1"/>
        <end position="33"/>
    </location>
</feature>
<dbReference type="InterPro" id="IPR005804">
    <property type="entry name" value="FA_desaturase_dom"/>
</dbReference>
<dbReference type="PANTHER" id="PTHR19353:SF19">
    <property type="entry name" value="DELTA(5) FATTY ACID DESATURASE C-RELATED"/>
    <property type="match status" value="1"/>
</dbReference>
<feature type="transmembrane region" description="Helical" evidence="2">
    <location>
        <begin position="179"/>
        <end position="201"/>
    </location>
</feature>
<feature type="domain" description="Fatty acid desaturase" evidence="3">
    <location>
        <begin position="77"/>
        <end position="335"/>
    </location>
</feature>
<feature type="transmembrane region" description="Helical" evidence="2">
    <location>
        <begin position="213"/>
        <end position="231"/>
    </location>
</feature>
<dbReference type="InterPro" id="IPR012171">
    <property type="entry name" value="Fatty_acid_desaturase"/>
</dbReference>
<dbReference type="CDD" id="cd03506">
    <property type="entry name" value="Delta6-FADS-like"/>
    <property type="match status" value="1"/>
</dbReference>
<dbReference type="RefSeq" id="WP_131761862.1">
    <property type="nucleotide sequence ID" value="NZ_CAACUY010000192.1"/>
</dbReference>
<evidence type="ECO:0000256" key="2">
    <source>
        <dbReference type="SAM" id="Phobius"/>
    </source>
</evidence>
<sequence>MPAILDVPPASPDAGPPGPAGPRPSGGEAGSEFTPLAREVRASGLLERRTGYYARAIGLNLAGTAAVWAAVGVLGASWWAVLLGVPLAVLAARTAFLGHDAGHRQIARSARANRLLGLVLGNLMLGMGHGWWNDKHNRHHANPNHVGKDPDVGEGVLSWTREQAAGKRGPLRWVARHQAWLFFPLLTLEGLNLKVNSALYLRGRPRRDRLVEGGLLALHAVGVLALAFALLSPGKAVALLLVQHAVFGVHLGSVFAPNHKGMAMPEPGERWGHLRRQVLTSRNVRGGAVTDWFMGGLNYQVEHHLFPNAPRCNLRRVRPLVRRHCAALGLPYTETGLVESYRLALRHMDEVGAPPRD</sequence>
<comment type="caution">
    <text evidence="4">The sequence shown here is derived from an EMBL/GenBank/DDBJ whole genome shotgun (WGS) entry which is preliminary data.</text>
</comment>
<feature type="transmembrane region" description="Helical" evidence="2">
    <location>
        <begin position="115"/>
        <end position="132"/>
    </location>
</feature>
<dbReference type="PIRSF" id="PIRSF015921">
    <property type="entry name" value="FA_sphinglp_des"/>
    <property type="match status" value="1"/>
</dbReference>
<dbReference type="EMBL" id="JBHTGP010000018">
    <property type="protein sequence ID" value="MFD0690019.1"/>
    <property type="molecule type" value="Genomic_DNA"/>
</dbReference>
<gene>
    <name evidence="4" type="ORF">ACFQZM_36400</name>
</gene>
<keyword evidence="2" id="KW-1133">Transmembrane helix</keyword>
<feature type="compositionally biased region" description="Pro residues" evidence="1">
    <location>
        <begin position="9"/>
        <end position="22"/>
    </location>
</feature>
<name>A0ABW2XX19_9ACTN</name>
<evidence type="ECO:0000313" key="4">
    <source>
        <dbReference type="EMBL" id="MFD0690019.1"/>
    </source>
</evidence>
<protein>
    <submittedName>
        <fullName evidence="4">Fatty acid desaturase family protein</fullName>
    </submittedName>
</protein>
<dbReference type="Proteomes" id="UP001597063">
    <property type="component" value="Unassembled WGS sequence"/>
</dbReference>
<dbReference type="Pfam" id="PF00487">
    <property type="entry name" value="FA_desaturase"/>
    <property type="match status" value="1"/>
</dbReference>
<keyword evidence="5" id="KW-1185">Reference proteome</keyword>
<accession>A0ABW2XX19</accession>
<organism evidence="4 5">
    <name type="scientific">Actinomadura fibrosa</name>
    <dbReference type="NCBI Taxonomy" id="111802"/>
    <lineage>
        <taxon>Bacteria</taxon>
        <taxon>Bacillati</taxon>
        <taxon>Actinomycetota</taxon>
        <taxon>Actinomycetes</taxon>
        <taxon>Streptosporangiales</taxon>
        <taxon>Thermomonosporaceae</taxon>
        <taxon>Actinomadura</taxon>
    </lineage>
</organism>
<keyword evidence="2" id="KW-0472">Membrane</keyword>
<evidence type="ECO:0000313" key="5">
    <source>
        <dbReference type="Proteomes" id="UP001597063"/>
    </source>
</evidence>